<protein>
    <submittedName>
        <fullName evidence="2">Lipase family protein</fullName>
    </submittedName>
</protein>
<evidence type="ECO:0000313" key="2">
    <source>
        <dbReference type="EMBL" id="MCM6773072.1"/>
    </source>
</evidence>
<organism evidence="2 3">
    <name type="scientific">Nocardia pulmonis</name>
    <dbReference type="NCBI Taxonomy" id="2951408"/>
    <lineage>
        <taxon>Bacteria</taxon>
        <taxon>Bacillati</taxon>
        <taxon>Actinomycetota</taxon>
        <taxon>Actinomycetes</taxon>
        <taxon>Mycobacteriales</taxon>
        <taxon>Nocardiaceae</taxon>
        <taxon>Nocardia</taxon>
    </lineage>
</organism>
<proteinExistence type="predicted"/>
<keyword evidence="1" id="KW-0732">Signal</keyword>
<dbReference type="AlphaFoldDB" id="A0A9X2E2S0"/>
<reference evidence="2" key="1">
    <citation type="submission" date="2022-06" db="EMBL/GenBank/DDBJ databases">
        <title>Novel species in genus nocardia.</title>
        <authorList>
            <person name="Li F."/>
        </authorList>
    </citation>
    <scope>NUCLEOTIDE SEQUENCE</scope>
    <source>
        <strain evidence="2">CDC141</strain>
    </source>
</reference>
<comment type="caution">
    <text evidence="2">The sequence shown here is derived from an EMBL/GenBank/DDBJ whole genome shotgun (WGS) entry which is preliminary data.</text>
</comment>
<dbReference type="PANTHER" id="PTHR34853">
    <property type="match status" value="1"/>
</dbReference>
<dbReference type="GO" id="GO:0016042">
    <property type="term" value="P:lipid catabolic process"/>
    <property type="evidence" value="ECO:0007669"/>
    <property type="project" value="InterPro"/>
</dbReference>
<accession>A0A9X2E2S0</accession>
<feature type="signal peptide" evidence="1">
    <location>
        <begin position="1"/>
        <end position="33"/>
    </location>
</feature>
<sequence length="408" mass="42443">MGAVMAVRRGWSAALVGAAVVLSASVSTPVARADVPFPDADPFYAAPADLAGLPNGALLGSRPISLFGLPIPVSAWQLRYRTTDSRNKPILDVTTVIVPPIPWAGARPVLSYQIPEDSLGTRCAPSYALRGGRDLGVVNTLIDVPFLTETLRRGWAVVISDYEGPQSRFFDGVTAARGVLDGVRAARAFAPAGIAPTSPIGAYGYSGGAYATLWAAQLRAVYAPDVVFAGISAGGIPADIPAIARRVDGGQQAGLAMLILLALARNEPESGLADLLNERGRAALAENANACGSDLVPKYFGARMDDFATVPNILAHPAFLAAAAKNEVGTITPDTPMYLYHSVTDDVIPVPGFSNLIARYCAAGATQTAVHSQIPGHNGSAVGEFLGGMNYLSDRFAGLPPARGCHVR</sequence>
<dbReference type="Gene3D" id="1.10.260.130">
    <property type="match status" value="1"/>
</dbReference>
<name>A0A9X2E2S0_9NOCA</name>
<dbReference type="SUPFAM" id="SSF53474">
    <property type="entry name" value="alpha/beta-Hydrolases"/>
    <property type="match status" value="1"/>
</dbReference>
<dbReference type="EMBL" id="JAMRXG010000002">
    <property type="protein sequence ID" value="MCM6773072.1"/>
    <property type="molecule type" value="Genomic_DNA"/>
</dbReference>
<dbReference type="PIRSF" id="PIRSF029171">
    <property type="entry name" value="Esterase_LipA"/>
    <property type="match status" value="1"/>
</dbReference>
<dbReference type="InterPro" id="IPR029058">
    <property type="entry name" value="AB_hydrolase_fold"/>
</dbReference>
<dbReference type="GO" id="GO:0004806">
    <property type="term" value="F:triacylglycerol lipase activity"/>
    <property type="evidence" value="ECO:0007669"/>
    <property type="project" value="InterPro"/>
</dbReference>
<dbReference type="PANTHER" id="PTHR34853:SF1">
    <property type="entry name" value="LIPASE 5"/>
    <property type="match status" value="1"/>
</dbReference>
<dbReference type="Gene3D" id="3.40.50.1820">
    <property type="entry name" value="alpha/beta hydrolase"/>
    <property type="match status" value="1"/>
</dbReference>
<dbReference type="RefSeq" id="WP_251910057.1">
    <property type="nucleotide sequence ID" value="NZ_JAMRXG010000002.1"/>
</dbReference>
<feature type="chain" id="PRO_5040729246" evidence="1">
    <location>
        <begin position="34"/>
        <end position="408"/>
    </location>
</feature>
<dbReference type="InterPro" id="IPR005152">
    <property type="entry name" value="Lipase_secreted"/>
</dbReference>
<evidence type="ECO:0000256" key="1">
    <source>
        <dbReference type="SAM" id="SignalP"/>
    </source>
</evidence>
<gene>
    <name evidence="2" type="ORF">NDR86_06265</name>
</gene>
<dbReference type="Pfam" id="PF03583">
    <property type="entry name" value="LIP"/>
    <property type="match status" value="1"/>
</dbReference>
<evidence type="ECO:0000313" key="3">
    <source>
        <dbReference type="Proteomes" id="UP001139157"/>
    </source>
</evidence>
<keyword evidence="3" id="KW-1185">Reference proteome</keyword>
<dbReference type="Proteomes" id="UP001139157">
    <property type="component" value="Unassembled WGS sequence"/>
</dbReference>